<keyword evidence="5" id="KW-1185">Reference proteome</keyword>
<evidence type="ECO:0000259" key="3">
    <source>
        <dbReference type="PROSITE" id="PS51186"/>
    </source>
</evidence>
<dbReference type="RefSeq" id="WP_043907282.1">
    <property type="nucleotide sequence ID" value="NZ_JXZB01000001.1"/>
</dbReference>
<sequence>MAQAELPADCTARPIDPDTDLPAVQHLVNTCERALDGTATTDAGALAAVLARPGLDPAADTLLVHTGDGRLVGWAWTDRRTDADVHPDYRGRGLGTALLRWIEQRARERGTAELAQIVPDRDPAATALLTAHGFRADVTSWLLAIDLAGLPADLPPAPEGLTVRPFRAGDPADEQAAHRLTEDAFDEWQQRRKDFDEWAANTVRRPAFAADRSPLAFADGHLVGAALALDLPDTGEGYVETVAVHAGHRHRGIARHLLRHTFHACRAAGLRSCTLWTHSATGALDLYLKAGMTVRHSSTVLKKTLA</sequence>
<dbReference type="CDD" id="cd04301">
    <property type="entry name" value="NAT_SF"/>
    <property type="match status" value="2"/>
</dbReference>
<dbReference type="Gene3D" id="3.40.630.30">
    <property type="match status" value="1"/>
</dbReference>
<gene>
    <name evidence="4" type="ORF">TR51_00690</name>
</gene>
<dbReference type="SUPFAM" id="SSF55729">
    <property type="entry name" value="Acyl-CoA N-acyltransferases (Nat)"/>
    <property type="match status" value="2"/>
</dbReference>
<proteinExistence type="predicted"/>
<accession>A0A0D0Q5D1</accession>
<dbReference type="PANTHER" id="PTHR43420">
    <property type="entry name" value="ACETYLTRANSFERASE"/>
    <property type="match status" value="1"/>
</dbReference>
<dbReference type="OrthoDB" id="9799092at2"/>
<dbReference type="STRING" id="2064.TR51_00690"/>
<evidence type="ECO:0000256" key="2">
    <source>
        <dbReference type="ARBA" id="ARBA00023315"/>
    </source>
</evidence>
<keyword evidence="1 4" id="KW-0808">Transferase</keyword>
<dbReference type="GO" id="GO:0016747">
    <property type="term" value="F:acyltransferase activity, transferring groups other than amino-acyl groups"/>
    <property type="evidence" value="ECO:0007669"/>
    <property type="project" value="InterPro"/>
</dbReference>
<feature type="domain" description="N-acetyltransferase" evidence="3">
    <location>
        <begin position="161"/>
        <end position="306"/>
    </location>
</feature>
<dbReference type="PROSITE" id="PS51186">
    <property type="entry name" value="GNAT"/>
    <property type="match status" value="2"/>
</dbReference>
<dbReference type="Proteomes" id="UP000032066">
    <property type="component" value="Unassembled WGS sequence"/>
</dbReference>
<evidence type="ECO:0000256" key="1">
    <source>
        <dbReference type="ARBA" id="ARBA00022679"/>
    </source>
</evidence>
<protein>
    <submittedName>
        <fullName evidence="4">Acetyltransferase</fullName>
    </submittedName>
</protein>
<comment type="caution">
    <text evidence="4">The sequence shown here is derived from an EMBL/GenBank/DDBJ whole genome shotgun (WGS) entry which is preliminary data.</text>
</comment>
<evidence type="ECO:0000313" key="4">
    <source>
        <dbReference type="EMBL" id="KIQ66233.1"/>
    </source>
</evidence>
<dbReference type="Pfam" id="PF00583">
    <property type="entry name" value="Acetyltransf_1"/>
    <property type="match status" value="2"/>
</dbReference>
<dbReference type="InterPro" id="IPR050680">
    <property type="entry name" value="YpeA/RimI_acetyltransf"/>
</dbReference>
<reference evidence="4 5" key="1">
    <citation type="submission" date="2015-02" db="EMBL/GenBank/DDBJ databases">
        <title>Draft genome sequence of Kitasatospora griseola MF730-N6, a bafilomycin, terpentecin and satosporin producer.</title>
        <authorList>
            <person name="Arens J.C."/>
            <person name="Haltli B."/>
            <person name="Kerr R.G."/>
        </authorList>
    </citation>
    <scope>NUCLEOTIDE SEQUENCE [LARGE SCALE GENOMIC DNA]</scope>
    <source>
        <strain evidence="4 5">MF730-N6</strain>
    </source>
</reference>
<name>A0A0D0Q5D1_KITGR</name>
<feature type="domain" description="N-acetyltransferase" evidence="3">
    <location>
        <begin position="10"/>
        <end position="153"/>
    </location>
</feature>
<organism evidence="4 5">
    <name type="scientific">Kitasatospora griseola</name>
    <name type="common">Streptomyces griseolosporeus</name>
    <dbReference type="NCBI Taxonomy" id="2064"/>
    <lineage>
        <taxon>Bacteria</taxon>
        <taxon>Bacillati</taxon>
        <taxon>Actinomycetota</taxon>
        <taxon>Actinomycetes</taxon>
        <taxon>Kitasatosporales</taxon>
        <taxon>Streptomycetaceae</taxon>
        <taxon>Kitasatospora</taxon>
    </lineage>
</organism>
<dbReference type="EMBL" id="JXZB01000001">
    <property type="protein sequence ID" value="KIQ66233.1"/>
    <property type="molecule type" value="Genomic_DNA"/>
</dbReference>
<keyword evidence="2" id="KW-0012">Acyltransferase</keyword>
<evidence type="ECO:0000313" key="5">
    <source>
        <dbReference type="Proteomes" id="UP000032066"/>
    </source>
</evidence>
<dbReference type="InterPro" id="IPR016181">
    <property type="entry name" value="Acyl_CoA_acyltransferase"/>
</dbReference>
<dbReference type="InterPro" id="IPR000182">
    <property type="entry name" value="GNAT_dom"/>
</dbReference>
<dbReference type="PATRIC" id="fig|2064.6.peg.157"/>
<dbReference type="AlphaFoldDB" id="A0A0D0Q5D1"/>